<feature type="transmembrane region" description="Helical" evidence="16">
    <location>
        <begin position="459"/>
        <end position="480"/>
    </location>
</feature>
<dbReference type="Proteomes" id="UP001590950">
    <property type="component" value="Unassembled WGS sequence"/>
</dbReference>
<keyword evidence="10 16" id="KW-1133">Transmembrane helix</keyword>
<feature type="transmembrane region" description="Helical" evidence="16">
    <location>
        <begin position="315"/>
        <end position="338"/>
    </location>
</feature>
<evidence type="ECO:0000256" key="10">
    <source>
        <dbReference type="ARBA" id="ARBA00022989"/>
    </source>
</evidence>
<comment type="pathway">
    <text evidence="2">Protein modification; protein glycosylation.</text>
</comment>
<evidence type="ECO:0000256" key="14">
    <source>
        <dbReference type="ARBA" id="ARBA00048064"/>
    </source>
</evidence>
<protein>
    <recommendedName>
        <fullName evidence="5">Dol-P-Glc:Glc(2)Man(9)GlcNAc(2)-PP-Dol alpha-1,2-glucosyltransferase</fullName>
        <ecNumber evidence="4">2.4.1.256</ecNumber>
    </recommendedName>
    <alternativeName>
        <fullName evidence="12">Asparagine-linked glycosylation protein 10</fullName>
    </alternativeName>
</protein>
<evidence type="ECO:0000256" key="12">
    <source>
        <dbReference type="ARBA" id="ARBA00032069"/>
    </source>
</evidence>
<keyword evidence="7" id="KW-0808">Transferase</keyword>
<keyword evidence="8 16" id="KW-0812">Transmembrane</keyword>
<evidence type="ECO:0000256" key="8">
    <source>
        <dbReference type="ARBA" id="ARBA00022692"/>
    </source>
</evidence>
<evidence type="ECO:0000256" key="9">
    <source>
        <dbReference type="ARBA" id="ARBA00022824"/>
    </source>
</evidence>
<organism evidence="17 18">
    <name type="scientific">Stereocaulon virgatum</name>
    <dbReference type="NCBI Taxonomy" id="373712"/>
    <lineage>
        <taxon>Eukaryota</taxon>
        <taxon>Fungi</taxon>
        <taxon>Dikarya</taxon>
        <taxon>Ascomycota</taxon>
        <taxon>Pezizomycotina</taxon>
        <taxon>Lecanoromycetes</taxon>
        <taxon>OSLEUM clade</taxon>
        <taxon>Lecanoromycetidae</taxon>
        <taxon>Lecanorales</taxon>
        <taxon>Lecanorineae</taxon>
        <taxon>Stereocaulaceae</taxon>
        <taxon>Stereocaulon</taxon>
    </lineage>
</organism>
<sequence length="555" mass="62673">MTFEVQRFGIMPMIALWGIRPWIPVVLAAIAGFWFELVRKAVPAPYLDEVFHLRQAYNYVYGNWRVWDPKITTPPGLYIASYPIARLIQGFAPIGTTAFRFTNLLGGILLLGVATRVLSLLNLKLSVSVKRTQTELLHAGVNICLFPLLFFFYGLYYTDVLSALSVLVTYQLLLENASNASMIFVAILSLWFRQTNVLWVSVFLGGVALCRSVPKGCPGIDFPRSPTFFEIIRASWQYAAAYDPPISEASFEDYIKSGLSFAVASIANPLRALRALSPCLVVLAVFGVYVMWNGGIVLGDKENHIVSIHLAQMLYLWPCFAFFSLPLLYPYVLSTIFPPTLLPETLRFNSTHFNRPRPLVAILIMIGMTTIVYYNTLVHPFTLADNRHYTFYVFRLLLRHPAVKYLAVPIYFLCAWAAITALGGTQTAAASTSPTESRKGKSEVDIAQSPPQPIASGNCASFLLVWLLASTASLITTSLVEPRYFIVPWLMWRLHIAPLRKNSTTSTRGSDGLYEHRLWLETAWFLLINAVTGYIFLNWGFEWPQEPRKVQRFMW</sequence>
<keyword evidence="6" id="KW-0328">Glycosyltransferase</keyword>
<dbReference type="EMBL" id="JBEFKJ010000021">
    <property type="protein sequence ID" value="KAL2040465.1"/>
    <property type="molecule type" value="Genomic_DNA"/>
</dbReference>
<accession>A0ABR4A4V3</accession>
<feature type="transmembrane region" description="Helical" evidence="16">
    <location>
        <begin position="359"/>
        <end position="382"/>
    </location>
</feature>
<evidence type="ECO:0000256" key="13">
    <source>
        <dbReference type="ARBA" id="ARBA00044727"/>
    </source>
</evidence>
<keyword evidence="11 16" id="KW-0472">Membrane</keyword>
<feature type="transmembrane region" description="Helical" evidence="16">
    <location>
        <begin position="168"/>
        <end position="192"/>
    </location>
</feature>
<name>A0ABR4A4V3_9LECA</name>
<dbReference type="PANTHER" id="PTHR12989">
    <property type="entry name" value="ALPHA-1,2-GLUCOSYLTRANSFERASE ALG10"/>
    <property type="match status" value="1"/>
</dbReference>
<feature type="transmembrane region" description="Helical" evidence="16">
    <location>
        <begin position="104"/>
        <end position="123"/>
    </location>
</feature>
<comment type="subcellular location">
    <subcellularLocation>
        <location evidence="1">Endoplasmic reticulum membrane</location>
        <topology evidence="1">Multi-pass membrane protein</topology>
    </subcellularLocation>
</comment>
<feature type="transmembrane region" description="Helical" evidence="16">
    <location>
        <begin position="275"/>
        <end position="295"/>
    </location>
</feature>
<comment type="catalytic activity">
    <reaction evidence="14">
        <text>an alpha-D-Glc-(1-&gt;3)-alpha-D-Glc-(1-&gt;3)-alpha-D-Man-(1-&gt;2)-alpha-D-Man-(1-&gt;2)-alpha-D-Man-(1-&gt;3)-[alpha-D-Man-(1-&gt;2)-alpha-D-Man-(1-&gt;3)-[alpha-D-Man-(1-&gt;2)-alpha-D-Man-(1-&gt;6)]-alpha-D-Man-(1-&gt;6)]-beta-D-Man-(1-&gt;4)-beta-D-GlcNAc-(1-&gt;4)-alpha-D-GlcNAc-diphospho-di-trans,poly-cis-dolichol + a di-trans,poly-cis-dolichyl beta-D-glucosyl phosphate = a alpha-D-Glc-(1-&gt;2)-alpha-D-Glc-(1-&gt;3)-alpha-D-Glc-(1-&gt;3)-alpha-D-Man-(1-&gt;2)-alpha-D-Man-(1-&gt;2)-alpha-D-Man-(1-&gt;3)-[alpha-D-Man-(1-&gt;2)-alpha-D-Man-(1-&gt;3)-[alpha-D-Man-(1-&gt;2)-alpha-D-Man-(1-&gt;6)]-alpha-D-Man-(1-&gt;6)]-beta-D-Man-(1-&gt;4)-beta-D-GlcNAc-(1-&gt;4)-alpha-D-GlcNAc-diphospho-di-trans,poly-cis-dolichol + a di-trans,poly-cis-dolichyl phosphate + H(+)</text>
        <dbReference type="Rhea" id="RHEA:29543"/>
        <dbReference type="Rhea" id="RHEA-COMP:19498"/>
        <dbReference type="Rhea" id="RHEA-COMP:19502"/>
        <dbReference type="Rhea" id="RHEA-COMP:19512"/>
        <dbReference type="Rhea" id="RHEA-COMP:19522"/>
        <dbReference type="ChEBI" id="CHEBI:15378"/>
        <dbReference type="ChEBI" id="CHEBI:57525"/>
        <dbReference type="ChEBI" id="CHEBI:57683"/>
        <dbReference type="ChEBI" id="CHEBI:132522"/>
        <dbReference type="ChEBI" id="CHEBI:132523"/>
        <dbReference type="EC" id="2.4.1.256"/>
    </reaction>
    <physiologicalReaction direction="left-to-right" evidence="14">
        <dbReference type="Rhea" id="RHEA:29544"/>
    </physiologicalReaction>
</comment>
<evidence type="ECO:0000256" key="4">
    <source>
        <dbReference type="ARBA" id="ARBA00011967"/>
    </source>
</evidence>
<evidence type="ECO:0000256" key="5">
    <source>
        <dbReference type="ARBA" id="ARBA00018512"/>
    </source>
</evidence>
<feature type="transmembrane region" description="Helical" evidence="16">
    <location>
        <begin position="135"/>
        <end position="156"/>
    </location>
</feature>
<dbReference type="PANTHER" id="PTHR12989:SF10">
    <property type="entry name" value="DOL-P-GLC:GLC(2)MAN(9)GLCNAC(2)-PP-DOL ALPHA-1,2-GLUCOSYLTRANSFERASE-RELATED"/>
    <property type="match status" value="1"/>
</dbReference>
<gene>
    <name evidence="17" type="ORF">N7G274_006908</name>
</gene>
<dbReference type="PIRSF" id="PIRSF028810">
    <property type="entry name" value="Alpha1_2_glucosyltferase_Alg10"/>
    <property type="match status" value="1"/>
</dbReference>
<evidence type="ECO:0000256" key="2">
    <source>
        <dbReference type="ARBA" id="ARBA00004922"/>
    </source>
</evidence>
<feature type="region of interest" description="Disordered" evidence="15">
    <location>
        <begin position="430"/>
        <end position="450"/>
    </location>
</feature>
<evidence type="ECO:0000256" key="1">
    <source>
        <dbReference type="ARBA" id="ARBA00004477"/>
    </source>
</evidence>
<evidence type="ECO:0000256" key="3">
    <source>
        <dbReference type="ARBA" id="ARBA00010600"/>
    </source>
</evidence>
<comment type="function">
    <text evidence="13">Dol-P-Glc:Glc(2)Man(9)GlcNAc(2)-PP-Dol alpha-1,2-glucosyltransferase that operates in the biosynthetic pathway of dolichol-linked oligosaccharides, the glycan precursors employed in protein asparagine (N)-glycosylation. The assembly of dolichol-linked oligosaccharides begins on the cytosolic side of the endoplasmic reticulum membrane and finishes in its lumen. The sequential addition of sugars to dolichol pyrophosphate produces dolichol-linked oligosaccharides containing fourteen sugars, including two GlcNAcs, nine mannoses and three glucoses. Once assembled, the oligosaccharide is transferred from the lipid to nascent proteins by oligosaccharyltransferases. In the lumen of the endoplasmic reticulum, adds the third and last glucose residue from dolichyl phosphate glucose (Dol-P-Glc) onto the lipid-linked oligosaccharide intermediate Glc(2)Man(9)GlcNAc(2)-PP-Dol to produce Glc(3)Man(9)GlcNAc(2)-PP-Dol.</text>
</comment>
<evidence type="ECO:0000256" key="11">
    <source>
        <dbReference type="ARBA" id="ARBA00023136"/>
    </source>
</evidence>
<feature type="transmembrane region" description="Helical" evidence="16">
    <location>
        <begin position="523"/>
        <end position="541"/>
    </location>
</feature>
<dbReference type="EC" id="2.4.1.256" evidence="4"/>
<evidence type="ECO:0000313" key="17">
    <source>
        <dbReference type="EMBL" id="KAL2040465.1"/>
    </source>
</evidence>
<dbReference type="InterPro" id="IPR016900">
    <property type="entry name" value="Alg10"/>
</dbReference>
<evidence type="ECO:0000256" key="15">
    <source>
        <dbReference type="SAM" id="MobiDB-lite"/>
    </source>
</evidence>
<dbReference type="Pfam" id="PF04922">
    <property type="entry name" value="DIE2_ALG10"/>
    <property type="match status" value="1"/>
</dbReference>
<keyword evidence="18" id="KW-1185">Reference proteome</keyword>
<evidence type="ECO:0000256" key="16">
    <source>
        <dbReference type="SAM" id="Phobius"/>
    </source>
</evidence>
<proteinExistence type="inferred from homology"/>
<reference evidence="17 18" key="1">
    <citation type="submission" date="2024-09" db="EMBL/GenBank/DDBJ databases">
        <title>Rethinking Asexuality: The Enigmatic Case of Functional Sexual Genes in Lepraria (Stereocaulaceae).</title>
        <authorList>
            <person name="Doellman M."/>
            <person name="Sun Y."/>
            <person name="Barcenas-Pena A."/>
            <person name="Lumbsch H.T."/>
            <person name="Grewe F."/>
        </authorList>
    </citation>
    <scope>NUCLEOTIDE SEQUENCE [LARGE SCALE GENOMIC DNA]</scope>
    <source>
        <strain evidence="17 18">Mercado 3170</strain>
    </source>
</reference>
<comment type="caution">
    <text evidence="17">The sequence shown here is derived from an EMBL/GenBank/DDBJ whole genome shotgun (WGS) entry which is preliminary data.</text>
</comment>
<evidence type="ECO:0000256" key="7">
    <source>
        <dbReference type="ARBA" id="ARBA00022679"/>
    </source>
</evidence>
<feature type="transmembrane region" description="Helical" evidence="16">
    <location>
        <begin position="402"/>
        <end position="423"/>
    </location>
</feature>
<keyword evidence="9" id="KW-0256">Endoplasmic reticulum</keyword>
<evidence type="ECO:0000313" key="18">
    <source>
        <dbReference type="Proteomes" id="UP001590950"/>
    </source>
</evidence>
<feature type="transmembrane region" description="Helical" evidence="16">
    <location>
        <begin position="12"/>
        <end position="35"/>
    </location>
</feature>
<comment type="similarity">
    <text evidence="3">Belongs to the ALG10 glucosyltransferase family.</text>
</comment>
<evidence type="ECO:0000256" key="6">
    <source>
        <dbReference type="ARBA" id="ARBA00022676"/>
    </source>
</evidence>